<dbReference type="EMBL" id="VTWT01000005">
    <property type="protein sequence ID" value="KAA9333686.1"/>
    <property type="molecule type" value="Genomic_DNA"/>
</dbReference>
<name>A0A5N1IX12_9BACT</name>
<proteinExistence type="inferred from homology"/>
<dbReference type="RefSeq" id="WP_150903852.1">
    <property type="nucleotide sequence ID" value="NZ_VTWT01000005.1"/>
</dbReference>
<evidence type="ECO:0000259" key="2">
    <source>
        <dbReference type="PROSITE" id="PS50164"/>
    </source>
</evidence>
<gene>
    <name evidence="3" type="ORF">F0P94_10580</name>
</gene>
<comment type="similarity">
    <text evidence="1">Belongs to the UPF0213 family.</text>
</comment>
<dbReference type="InterPro" id="IPR035901">
    <property type="entry name" value="GIY-YIG_endonuc_sf"/>
</dbReference>
<sequence length="125" mass="14992">MGNYFTYITTNAIRTVLYIGITNDLERRMTEHFENKGKPNTFAGKYGCHFLIYFERFPNAKFAIEREKELKKWSRVKKENLIRTMNPNWQFLNEEIKERCPVIAIAERNESLRSQISSGWYCHLF</sequence>
<dbReference type="Gene3D" id="3.40.1440.10">
    <property type="entry name" value="GIY-YIG endonuclease"/>
    <property type="match status" value="1"/>
</dbReference>
<comment type="caution">
    <text evidence="3">The sequence shown here is derived from an EMBL/GenBank/DDBJ whole genome shotgun (WGS) entry which is preliminary data.</text>
</comment>
<dbReference type="Pfam" id="PF01541">
    <property type="entry name" value="GIY-YIG"/>
    <property type="match status" value="1"/>
</dbReference>
<dbReference type="InterPro" id="IPR000305">
    <property type="entry name" value="GIY-YIG_endonuc"/>
</dbReference>
<dbReference type="SUPFAM" id="SSF82771">
    <property type="entry name" value="GIY-YIG endonuclease"/>
    <property type="match status" value="1"/>
</dbReference>
<dbReference type="CDD" id="cd10448">
    <property type="entry name" value="GIY-YIG_unchar_3"/>
    <property type="match status" value="1"/>
</dbReference>
<dbReference type="InterPro" id="IPR050190">
    <property type="entry name" value="UPF0213_domain"/>
</dbReference>
<evidence type="ECO:0000256" key="1">
    <source>
        <dbReference type="ARBA" id="ARBA00007435"/>
    </source>
</evidence>
<dbReference type="PANTHER" id="PTHR34477:SF5">
    <property type="entry name" value="BSL5627 PROTEIN"/>
    <property type="match status" value="1"/>
</dbReference>
<dbReference type="Proteomes" id="UP000326570">
    <property type="component" value="Unassembled WGS sequence"/>
</dbReference>
<evidence type="ECO:0000313" key="3">
    <source>
        <dbReference type="EMBL" id="KAA9333686.1"/>
    </source>
</evidence>
<protein>
    <submittedName>
        <fullName evidence="3">GIY-YIG nuclease family protein</fullName>
    </submittedName>
</protein>
<dbReference type="PANTHER" id="PTHR34477">
    <property type="entry name" value="UPF0213 PROTEIN YHBQ"/>
    <property type="match status" value="1"/>
</dbReference>
<accession>A0A5N1IX12</accession>
<dbReference type="AlphaFoldDB" id="A0A5N1IX12"/>
<feature type="domain" description="GIY-YIG" evidence="2">
    <location>
        <begin position="2"/>
        <end position="81"/>
    </location>
</feature>
<organism evidence="3 4">
    <name type="scientific">Adhaeribacter soli</name>
    <dbReference type="NCBI Taxonomy" id="2607655"/>
    <lineage>
        <taxon>Bacteria</taxon>
        <taxon>Pseudomonadati</taxon>
        <taxon>Bacteroidota</taxon>
        <taxon>Cytophagia</taxon>
        <taxon>Cytophagales</taxon>
        <taxon>Hymenobacteraceae</taxon>
        <taxon>Adhaeribacter</taxon>
    </lineage>
</organism>
<keyword evidence="4" id="KW-1185">Reference proteome</keyword>
<dbReference type="SMART" id="SM00465">
    <property type="entry name" value="GIYc"/>
    <property type="match status" value="1"/>
</dbReference>
<dbReference type="PROSITE" id="PS50164">
    <property type="entry name" value="GIY_YIG"/>
    <property type="match status" value="1"/>
</dbReference>
<reference evidence="3 4" key="1">
    <citation type="submission" date="2019-09" db="EMBL/GenBank/DDBJ databases">
        <title>Genome sequence of Adhaeribacter sp. M2.</title>
        <authorList>
            <person name="Srinivasan S."/>
        </authorList>
    </citation>
    <scope>NUCLEOTIDE SEQUENCE [LARGE SCALE GENOMIC DNA]</scope>
    <source>
        <strain evidence="3 4">M2</strain>
    </source>
</reference>
<evidence type="ECO:0000313" key="4">
    <source>
        <dbReference type="Proteomes" id="UP000326570"/>
    </source>
</evidence>